<dbReference type="OrthoDB" id="747268at2759"/>
<keyword evidence="4" id="KW-1185">Reference proteome</keyword>
<dbReference type="PANTHER" id="PTHR31669">
    <property type="entry name" value="PROTEIN FAR1-RELATED SEQUENCE 10-RELATED"/>
    <property type="match status" value="1"/>
</dbReference>
<dbReference type="GO" id="GO:0008270">
    <property type="term" value="F:zinc ion binding"/>
    <property type="evidence" value="ECO:0007669"/>
    <property type="project" value="UniProtKB-UniRule"/>
</dbReference>
<dbReference type="AlphaFoldDB" id="A0A834Y7L9"/>
<evidence type="ECO:0000313" key="4">
    <source>
        <dbReference type="Proteomes" id="UP000655225"/>
    </source>
</evidence>
<proteinExistence type="inferred from homology"/>
<accession>A0A834Y7L9</accession>
<name>A0A834Y7L9_TETSI</name>
<comment type="function">
    <text evidence="1">Putative transcription activator involved in regulating light control of development.</text>
</comment>
<dbReference type="EMBL" id="JABCRI010001366">
    <property type="protein sequence ID" value="KAF8364627.1"/>
    <property type="molecule type" value="Genomic_DNA"/>
</dbReference>
<protein>
    <recommendedName>
        <fullName evidence="1">Protein FAR1-RELATED SEQUENCE</fullName>
    </recommendedName>
</protein>
<comment type="subcellular location">
    <subcellularLocation>
        <location evidence="1">Nucleus</location>
    </subcellularLocation>
</comment>
<evidence type="ECO:0000256" key="2">
    <source>
        <dbReference type="SAM" id="MobiDB-lite"/>
    </source>
</evidence>
<keyword evidence="1" id="KW-0862">Zinc</keyword>
<keyword evidence="1" id="KW-0539">Nucleus</keyword>
<reference evidence="3 4" key="1">
    <citation type="submission" date="2020-04" db="EMBL/GenBank/DDBJ databases">
        <title>Plant Genome Project.</title>
        <authorList>
            <person name="Zhang R.-G."/>
        </authorList>
    </citation>
    <scope>NUCLEOTIDE SEQUENCE [LARGE SCALE GENOMIC DNA]</scope>
    <source>
        <strain evidence="3">YNK0</strain>
        <tissue evidence="3">Leaf</tissue>
    </source>
</reference>
<comment type="similarity">
    <text evidence="1">Belongs to the FHY3/FAR1 family.</text>
</comment>
<dbReference type="PANTHER" id="PTHR31669:SF283">
    <property type="entry name" value="PROTEIN FAR1-RELATED SEQUENCE"/>
    <property type="match status" value="1"/>
</dbReference>
<keyword evidence="1" id="KW-0863">Zinc-finger</keyword>
<organism evidence="3 4">
    <name type="scientific">Tetracentron sinense</name>
    <name type="common">Spur-leaf</name>
    <dbReference type="NCBI Taxonomy" id="13715"/>
    <lineage>
        <taxon>Eukaryota</taxon>
        <taxon>Viridiplantae</taxon>
        <taxon>Streptophyta</taxon>
        <taxon>Embryophyta</taxon>
        <taxon>Tracheophyta</taxon>
        <taxon>Spermatophyta</taxon>
        <taxon>Magnoliopsida</taxon>
        <taxon>Trochodendrales</taxon>
        <taxon>Trochodendraceae</taxon>
        <taxon>Tetracentron</taxon>
    </lineage>
</organism>
<sequence>MSTTQRSESINSFFDKYVQRKTTLKEFIEQYKVALQDRHERESKADFDTWNRTPVLISHSPYEKQMSTVYTHEIFKKFQKEVLEIVNRWSNDAKGHKIAACALEEAKSTMPTLKVLDPHVTKTKEAPKRIKSGIEKKRKKTNTTKNDKVKEMKDTFK</sequence>
<gene>
    <name evidence="3" type="ORF">HHK36_033400</name>
</gene>
<feature type="compositionally biased region" description="Basic and acidic residues" evidence="2">
    <location>
        <begin position="145"/>
        <end position="157"/>
    </location>
</feature>
<comment type="caution">
    <text evidence="3">The sequence shown here is derived from an EMBL/GenBank/DDBJ whole genome shotgun (WGS) entry which is preliminary data.</text>
</comment>
<feature type="compositionally biased region" description="Basic and acidic residues" evidence="2">
    <location>
        <begin position="119"/>
        <end position="135"/>
    </location>
</feature>
<evidence type="ECO:0000313" key="3">
    <source>
        <dbReference type="EMBL" id="KAF8364627.1"/>
    </source>
</evidence>
<dbReference type="InterPro" id="IPR031052">
    <property type="entry name" value="FHY3/FAR1"/>
</dbReference>
<feature type="region of interest" description="Disordered" evidence="2">
    <location>
        <begin position="119"/>
        <end position="157"/>
    </location>
</feature>
<evidence type="ECO:0000256" key="1">
    <source>
        <dbReference type="RuleBase" id="RU367018"/>
    </source>
</evidence>
<dbReference type="Proteomes" id="UP000655225">
    <property type="component" value="Unassembled WGS sequence"/>
</dbReference>
<keyword evidence="1" id="KW-0479">Metal-binding</keyword>
<dbReference type="GO" id="GO:0006355">
    <property type="term" value="P:regulation of DNA-templated transcription"/>
    <property type="evidence" value="ECO:0007669"/>
    <property type="project" value="UniProtKB-UniRule"/>
</dbReference>
<dbReference type="GO" id="GO:0005634">
    <property type="term" value="C:nucleus"/>
    <property type="evidence" value="ECO:0007669"/>
    <property type="project" value="UniProtKB-SubCell"/>
</dbReference>